<gene>
    <name evidence="2" type="ORF">Y5W_02974</name>
</gene>
<name>A0ABS0AU70_9GAMM</name>
<evidence type="ECO:0000259" key="1">
    <source>
        <dbReference type="Pfam" id="PF03435"/>
    </source>
</evidence>
<dbReference type="PANTHER" id="PTHR12286">
    <property type="entry name" value="SACCHAROPINE DEHYDROGENASE-LIKE OXIDOREDUCTASE"/>
    <property type="match status" value="1"/>
</dbReference>
<accession>A0ABS0AU70</accession>
<dbReference type="SUPFAM" id="SSF51735">
    <property type="entry name" value="NAD(P)-binding Rossmann-fold domains"/>
    <property type="match status" value="1"/>
</dbReference>
<organism evidence="2 3">
    <name type="scientific">Alloalcanivorax profundimaris</name>
    <dbReference type="NCBI Taxonomy" id="2735259"/>
    <lineage>
        <taxon>Bacteria</taxon>
        <taxon>Pseudomonadati</taxon>
        <taxon>Pseudomonadota</taxon>
        <taxon>Gammaproteobacteria</taxon>
        <taxon>Oceanospirillales</taxon>
        <taxon>Alcanivoracaceae</taxon>
        <taxon>Alloalcanivorax</taxon>
    </lineage>
</organism>
<dbReference type="RefSeq" id="WP_194865849.1">
    <property type="nucleotide sequence ID" value="NZ_ARXX01000054.1"/>
</dbReference>
<dbReference type="Pfam" id="PF03435">
    <property type="entry name" value="Sacchrp_dh_NADP"/>
    <property type="match status" value="1"/>
</dbReference>
<feature type="domain" description="Saccharopine dehydrogenase NADP binding" evidence="1">
    <location>
        <begin position="10"/>
        <end position="137"/>
    </location>
</feature>
<dbReference type="EMBL" id="ARXX01000054">
    <property type="protein sequence ID" value="MBF5057680.1"/>
    <property type="molecule type" value="Genomic_DNA"/>
</dbReference>
<keyword evidence="3" id="KW-1185">Reference proteome</keyword>
<dbReference type="InterPro" id="IPR036291">
    <property type="entry name" value="NAD(P)-bd_dom_sf"/>
</dbReference>
<comment type="caution">
    <text evidence="2">The sequence shown here is derived from an EMBL/GenBank/DDBJ whole genome shotgun (WGS) entry which is preliminary data.</text>
</comment>
<dbReference type="InterPro" id="IPR005097">
    <property type="entry name" value="Sacchrp_dh_NADP-bd"/>
</dbReference>
<dbReference type="Proteomes" id="UP000662703">
    <property type="component" value="Unassembled WGS sequence"/>
</dbReference>
<dbReference type="PANTHER" id="PTHR12286:SF5">
    <property type="entry name" value="SACCHAROPINE DEHYDROGENASE-LIKE OXIDOREDUCTASE"/>
    <property type="match status" value="1"/>
</dbReference>
<dbReference type="InterPro" id="IPR051276">
    <property type="entry name" value="Saccharopine_DH-like_oxidrdct"/>
</dbReference>
<reference evidence="2 3" key="1">
    <citation type="submission" date="2012-09" db="EMBL/GenBank/DDBJ databases">
        <title>Genome Sequence of alkane-degrading Bacterium Alcanivorax sp. 521-1.</title>
        <authorList>
            <person name="Lai Q."/>
            <person name="Shao Z."/>
        </authorList>
    </citation>
    <scope>NUCLEOTIDE SEQUENCE [LARGE SCALE GENOMIC DNA]</scope>
    <source>
        <strain evidence="2 3">521-1</strain>
    </source>
</reference>
<evidence type="ECO:0000313" key="3">
    <source>
        <dbReference type="Proteomes" id="UP000662703"/>
    </source>
</evidence>
<sequence length="394" mass="42159">MSTSRPYALVLFGATGFTGGLTARYLSRHLPPGTPWALAGRDRAKLERVAAGLDGDADAPALLQADSGDPLSLAELAAQTRAVATTVGPYVRYGEPLVRACVEHGTHYCDLTGEPEFVNTLIPRYHEAAQKAGCAIVNCCGFDSIPYDAGTLFTIRELEKAHGGRLNAPVTVEGAVSFSGSFSGGTWQSALEAFARPRANRDRLRDAQSRLQRWYPRPVGALPMRPRKDDALGGWLAPMPTIDPLMVMRSARAIEDYGPSFRYGHYLVTSSLPKLVGGAAGVGGLVLAAQLGPVRRRLLKSRPSGAGPDQATRARSWFQVRLRGRCGDTEVRCRVAGGDPGYDETAKMLSETLMGLGLDTTPPDHTGVVTPVMALGDRLVARLQAAGMTFEREA</sequence>
<evidence type="ECO:0000313" key="2">
    <source>
        <dbReference type="EMBL" id="MBF5057680.1"/>
    </source>
</evidence>
<protein>
    <recommendedName>
        <fullName evidence="1">Saccharopine dehydrogenase NADP binding domain-containing protein</fullName>
    </recommendedName>
</protein>
<dbReference type="Gene3D" id="3.40.50.720">
    <property type="entry name" value="NAD(P)-binding Rossmann-like Domain"/>
    <property type="match status" value="1"/>
</dbReference>
<proteinExistence type="predicted"/>